<name>L8XXF1_9GAMM</name>
<evidence type="ECO:0000313" key="2">
    <source>
        <dbReference type="Proteomes" id="UP000011617"/>
    </source>
</evidence>
<keyword evidence="2" id="KW-1185">Reference proteome</keyword>
<dbReference type="Proteomes" id="UP000011617">
    <property type="component" value="Unassembled WGS sequence"/>
</dbReference>
<organism evidence="1 2">
    <name type="scientific">Wohlfahrtiimonas chitiniclastica SH04</name>
    <dbReference type="NCBI Taxonomy" id="1261130"/>
    <lineage>
        <taxon>Bacteria</taxon>
        <taxon>Pseudomonadati</taxon>
        <taxon>Pseudomonadota</taxon>
        <taxon>Gammaproteobacteria</taxon>
        <taxon>Cardiobacteriales</taxon>
        <taxon>Ignatzschineriaceae</taxon>
        <taxon>Wohlfahrtiimonas</taxon>
    </lineage>
</organism>
<gene>
    <name evidence="1" type="ORF">F387_01193</name>
</gene>
<dbReference type="HOGENOM" id="CLU_1685862_0_0_6"/>
<dbReference type="PATRIC" id="fig|1261130.3.peg.674"/>
<protein>
    <submittedName>
        <fullName evidence="1">Uncharacterized protein</fullName>
    </submittedName>
</protein>
<comment type="caution">
    <text evidence="1">The sequence shown here is derived from an EMBL/GenBank/DDBJ whole genome shotgun (WGS) entry which is preliminary data.</text>
</comment>
<proteinExistence type="predicted"/>
<reference evidence="1 2" key="1">
    <citation type="journal article" date="2013" name="Genome Announc.">
        <title>Complete Genome Sequence of Wohlfahrtiimonas chitiniclastica Strain SH04, Isolated from Chrysomya megacephala Collected from Pudong International Airport in China.</title>
        <authorList>
            <person name="Cao X.M."/>
            <person name="Chen T."/>
            <person name="Xu L.Z."/>
            <person name="Yao L.S."/>
            <person name="Qi J."/>
            <person name="Zhang X.L."/>
            <person name="Yan Q.L."/>
            <person name="Deng Y.H."/>
            <person name="Guo T.Y."/>
            <person name="Wang J."/>
            <person name="Hu K.X."/>
            <person name="Xu B.L."/>
        </authorList>
    </citation>
    <scope>NUCLEOTIDE SEQUENCE [LARGE SCALE GENOMIC DNA]</scope>
    <source>
        <strain evidence="1 2">SH04</strain>
    </source>
</reference>
<dbReference type="RefSeq" id="WP_008315160.1">
    <property type="nucleotide sequence ID" value="NZ_KB372778.1"/>
</dbReference>
<sequence length="156" mass="18039">MINYDFKNEAEKNNYLNGMVLDMCEALKDVYTDQVIEFITDAKRSNIRAWLNEEDTFHGNEWLLDSVITAMSNDVNLCLIAKSEHIPIGTFLTAKENCLYQLQEMKLTLITLLSLKHAINEQIKNSVTEMILLTRQMDAEIQQNYKTQEAANDAHY</sequence>
<dbReference type="EMBL" id="AOBV01000004">
    <property type="protein sequence ID" value="ELV08592.1"/>
    <property type="molecule type" value="Genomic_DNA"/>
</dbReference>
<evidence type="ECO:0000313" key="1">
    <source>
        <dbReference type="EMBL" id="ELV08592.1"/>
    </source>
</evidence>
<accession>L8XXF1</accession>
<dbReference type="AlphaFoldDB" id="L8XXF1"/>